<sequence>MITVDIPIPDAETKARLLAGCKHYGMSYHLLPGGATVRVMVLEHCAIDLFWLGANLARPQINTSLSKSAY</sequence>
<reference evidence="2" key="1">
    <citation type="journal article" date="2019" name="Int. J. Syst. Evol. Microbiol.">
        <title>The Global Catalogue of Microorganisms (GCM) 10K type strain sequencing project: providing services to taxonomists for standard genome sequencing and annotation.</title>
        <authorList>
            <consortium name="The Broad Institute Genomics Platform"/>
            <consortium name="The Broad Institute Genome Sequencing Center for Infectious Disease"/>
            <person name="Wu L."/>
            <person name="Ma J."/>
        </authorList>
    </citation>
    <scope>NUCLEOTIDE SEQUENCE [LARGE SCALE GENOMIC DNA]</scope>
    <source>
        <strain evidence="2">JCM 17919</strain>
    </source>
</reference>
<dbReference type="Proteomes" id="UP001501725">
    <property type="component" value="Unassembled WGS sequence"/>
</dbReference>
<proteinExistence type="predicted"/>
<dbReference type="RefSeq" id="WP_345255260.1">
    <property type="nucleotide sequence ID" value="NZ_BAABGY010000007.1"/>
</dbReference>
<evidence type="ECO:0000313" key="1">
    <source>
        <dbReference type="EMBL" id="GAA4328414.1"/>
    </source>
</evidence>
<evidence type="ECO:0000313" key="2">
    <source>
        <dbReference type="Proteomes" id="UP001501725"/>
    </source>
</evidence>
<organism evidence="1 2">
    <name type="scientific">Flaviaesturariibacter amylovorans</name>
    <dbReference type="NCBI Taxonomy" id="1084520"/>
    <lineage>
        <taxon>Bacteria</taxon>
        <taxon>Pseudomonadati</taxon>
        <taxon>Bacteroidota</taxon>
        <taxon>Chitinophagia</taxon>
        <taxon>Chitinophagales</taxon>
        <taxon>Chitinophagaceae</taxon>
        <taxon>Flaviaestuariibacter</taxon>
    </lineage>
</organism>
<name>A0ABP8GR37_9BACT</name>
<protein>
    <submittedName>
        <fullName evidence="1">Uncharacterized protein</fullName>
    </submittedName>
</protein>
<comment type="caution">
    <text evidence="1">The sequence shown here is derived from an EMBL/GenBank/DDBJ whole genome shotgun (WGS) entry which is preliminary data.</text>
</comment>
<gene>
    <name evidence="1" type="ORF">GCM10023184_18280</name>
</gene>
<keyword evidence="2" id="KW-1185">Reference proteome</keyword>
<dbReference type="EMBL" id="BAABGY010000007">
    <property type="protein sequence ID" value="GAA4328414.1"/>
    <property type="molecule type" value="Genomic_DNA"/>
</dbReference>
<accession>A0ABP8GR37</accession>